<keyword evidence="5" id="KW-0346">Stress response</keyword>
<evidence type="ECO:0000259" key="3">
    <source>
        <dbReference type="Pfam" id="PF03724"/>
    </source>
</evidence>
<evidence type="ECO:0000313" key="5">
    <source>
        <dbReference type="EMBL" id="SDR49606.1"/>
    </source>
</evidence>
<dbReference type="AlphaFoldDB" id="A0A1H1JHX7"/>
<dbReference type="InterPro" id="IPR025485">
    <property type="entry name" value="DUF4377"/>
</dbReference>
<proteinExistence type="predicted"/>
<dbReference type="InterPro" id="IPR005184">
    <property type="entry name" value="DUF306_Meta_HslJ"/>
</dbReference>
<protein>
    <submittedName>
        <fullName evidence="5">Heat shock protein HslJ</fullName>
    </submittedName>
</protein>
<dbReference type="InterPro" id="IPR053147">
    <property type="entry name" value="Hsp_HslJ-like"/>
</dbReference>
<gene>
    <name evidence="5" type="ORF">SAMN05443245_6455</name>
</gene>
<dbReference type="PROSITE" id="PS51257">
    <property type="entry name" value="PROKAR_LIPOPROTEIN"/>
    <property type="match status" value="1"/>
</dbReference>
<dbReference type="Pfam" id="PF03724">
    <property type="entry name" value="META"/>
    <property type="match status" value="1"/>
</dbReference>
<dbReference type="Pfam" id="PF14302">
    <property type="entry name" value="DUF4377"/>
    <property type="match status" value="1"/>
</dbReference>
<organism evidence="5 6">
    <name type="scientific">Paraburkholderia fungorum</name>
    <dbReference type="NCBI Taxonomy" id="134537"/>
    <lineage>
        <taxon>Bacteria</taxon>
        <taxon>Pseudomonadati</taxon>
        <taxon>Pseudomonadota</taxon>
        <taxon>Betaproteobacteria</taxon>
        <taxon>Burkholderiales</taxon>
        <taxon>Burkholderiaceae</taxon>
        <taxon>Paraburkholderia</taxon>
    </lineage>
</organism>
<evidence type="ECO:0000259" key="4">
    <source>
        <dbReference type="Pfam" id="PF14302"/>
    </source>
</evidence>
<evidence type="ECO:0000313" key="6">
    <source>
        <dbReference type="Proteomes" id="UP000183487"/>
    </source>
</evidence>
<dbReference type="EMBL" id="FNKP01000003">
    <property type="protein sequence ID" value="SDR49606.1"/>
    <property type="molecule type" value="Genomic_DNA"/>
</dbReference>
<feature type="chain" id="PRO_5010161737" evidence="2">
    <location>
        <begin position="19"/>
        <end position="273"/>
    </location>
</feature>
<accession>A0A1H1JHX7</accession>
<sequence length="273" mass="29000">MKFRLLLLPLALAACAQAPEATGPAPSTTTTTTAPANASPAAGGSKLVQYHWQLTNATDSNGNRIDALFVREDKPVQLDFSPDRLNVVNSCNSMGAGYTIRKGQLQIGSMVSTMMACREPALAALDNAISQRLQGTSSVSMLAGGNTPHLQLVTATGDTLNFTGTATAQTRFGGPGETAFLEVAAQTTPCNHPLMPDKQCLQVREIHYDEHGLPTGTPGAWQPLNQDIEGYTHTPGIRNVLRVKRYTVANPPADGSSIAYVLDLVVESEKVQQ</sequence>
<evidence type="ECO:0000256" key="2">
    <source>
        <dbReference type="SAM" id="SignalP"/>
    </source>
</evidence>
<feature type="signal peptide" evidence="2">
    <location>
        <begin position="1"/>
        <end position="18"/>
    </location>
</feature>
<feature type="domain" description="DUF306" evidence="3">
    <location>
        <begin position="47"/>
        <end position="161"/>
    </location>
</feature>
<evidence type="ECO:0000256" key="1">
    <source>
        <dbReference type="SAM" id="MobiDB-lite"/>
    </source>
</evidence>
<keyword evidence="2" id="KW-0732">Signal</keyword>
<feature type="domain" description="DUF4377" evidence="4">
    <location>
        <begin position="182"/>
        <end position="267"/>
    </location>
</feature>
<dbReference type="PANTHER" id="PTHR35535">
    <property type="entry name" value="HEAT SHOCK PROTEIN HSLJ"/>
    <property type="match status" value="1"/>
</dbReference>
<keyword evidence="6" id="KW-1185">Reference proteome</keyword>
<dbReference type="PANTHER" id="PTHR35535:SF1">
    <property type="entry name" value="HEAT SHOCK PROTEIN HSLJ"/>
    <property type="match status" value="1"/>
</dbReference>
<dbReference type="Gene3D" id="2.40.128.270">
    <property type="match status" value="1"/>
</dbReference>
<dbReference type="InterPro" id="IPR038670">
    <property type="entry name" value="HslJ-like_sf"/>
</dbReference>
<reference evidence="6" key="1">
    <citation type="submission" date="2016-10" db="EMBL/GenBank/DDBJ databases">
        <authorList>
            <person name="Varghese N."/>
        </authorList>
    </citation>
    <scope>NUCLEOTIDE SEQUENCE [LARGE SCALE GENOMIC DNA]</scope>
    <source>
        <strain evidence="6">GAS106B</strain>
    </source>
</reference>
<dbReference type="Proteomes" id="UP000183487">
    <property type="component" value="Unassembled WGS sequence"/>
</dbReference>
<name>A0A1H1JHX7_9BURK</name>
<dbReference type="OrthoDB" id="7871744at2"/>
<dbReference type="RefSeq" id="WP_074771642.1">
    <property type="nucleotide sequence ID" value="NZ_FNKP01000003.1"/>
</dbReference>
<feature type="region of interest" description="Disordered" evidence="1">
    <location>
        <begin position="20"/>
        <end position="42"/>
    </location>
</feature>